<dbReference type="InterPro" id="IPR007372">
    <property type="entry name" value="Lipid/polyisoprenoid-bd_YceI"/>
</dbReference>
<evidence type="ECO:0000256" key="1">
    <source>
        <dbReference type="ARBA" id="ARBA00008812"/>
    </source>
</evidence>
<dbReference type="PANTHER" id="PTHR34406">
    <property type="entry name" value="PROTEIN YCEI"/>
    <property type="match status" value="1"/>
</dbReference>
<dbReference type="RefSeq" id="WP_126603046.1">
    <property type="nucleotide sequence ID" value="NZ_BIFQ01000002.1"/>
</dbReference>
<name>A0A401ZT70_9CHLR</name>
<protein>
    <recommendedName>
        <fullName evidence="2">Lipid/polyisoprenoid-binding YceI-like domain-containing protein</fullName>
    </recommendedName>
</protein>
<proteinExistence type="inferred from homology"/>
<gene>
    <name evidence="3" type="ORF">KDAU_73920</name>
</gene>
<organism evidence="3 4">
    <name type="scientific">Dictyobacter aurantiacus</name>
    <dbReference type="NCBI Taxonomy" id="1936993"/>
    <lineage>
        <taxon>Bacteria</taxon>
        <taxon>Bacillati</taxon>
        <taxon>Chloroflexota</taxon>
        <taxon>Ktedonobacteria</taxon>
        <taxon>Ktedonobacterales</taxon>
        <taxon>Dictyobacteraceae</taxon>
        <taxon>Dictyobacter</taxon>
    </lineage>
</organism>
<dbReference type="InterPro" id="IPR036761">
    <property type="entry name" value="TTHA0802/YceI-like_sf"/>
</dbReference>
<dbReference type="OrthoDB" id="9811006at2"/>
<feature type="domain" description="Lipid/polyisoprenoid-binding YceI-like" evidence="2">
    <location>
        <begin position="2"/>
        <end position="164"/>
    </location>
</feature>
<dbReference type="PANTHER" id="PTHR34406:SF1">
    <property type="entry name" value="PROTEIN YCEI"/>
    <property type="match status" value="1"/>
</dbReference>
<reference evidence="4" key="1">
    <citation type="submission" date="2018-12" db="EMBL/GenBank/DDBJ databases">
        <title>Tengunoibacter tsumagoiensis gen. nov., sp. nov., Dictyobacter kobayashii sp. nov., D. alpinus sp. nov., and D. joshuensis sp. nov. and description of Dictyobacteraceae fam. nov. within the order Ktedonobacterales isolated from Tengu-no-mugimeshi.</title>
        <authorList>
            <person name="Wang C.M."/>
            <person name="Zheng Y."/>
            <person name="Sakai Y."/>
            <person name="Toyoda A."/>
            <person name="Minakuchi Y."/>
            <person name="Abe K."/>
            <person name="Yokota A."/>
            <person name="Yabe S."/>
        </authorList>
    </citation>
    <scope>NUCLEOTIDE SEQUENCE [LARGE SCALE GENOMIC DNA]</scope>
    <source>
        <strain evidence="4">S-27</strain>
    </source>
</reference>
<dbReference type="EMBL" id="BIFQ01000002">
    <property type="protein sequence ID" value="GCE10063.1"/>
    <property type="molecule type" value="Genomic_DNA"/>
</dbReference>
<accession>A0A401ZT70</accession>
<dbReference type="Pfam" id="PF04264">
    <property type="entry name" value="YceI"/>
    <property type="match status" value="1"/>
</dbReference>
<dbReference type="Gene3D" id="2.40.128.110">
    <property type="entry name" value="Lipid/polyisoprenoid-binding, YceI-like"/>
    <property type="match status" value="1"/>
</dbReference>
<dbReference type="Proteomes" id="UP000287224">
    <property type="component" value="Unassembled WGS sequence"/>
</dbReference>
<dbReference type="SUPFAM" id="SSF101874">
    <property type="entry name" value="YceI-like"/>
    <property type="match status" value="1"/>
</dbReference>
<dbReference type="SMART" id="SM00867">
    <property type="entry name" value="YceI"/>
    <property type="match status" value="1"/>
</dbReference>
<keyword evidence="4" id="KW-1185">Reference proteome</keyword>
<comment type="caution">
    <text evidence="3">The sequence shown here is derived from an EMBL/GenBank/DDBJ whole genome shotgun (WGS) entry which is preliminary data.</text>
</comment>
<evidence type="ECO:0000313" key="3">
    <source>
        <dbReference type="EMBL" id="GCE10063.1"/>
    </source>
</evidence>
<sequence length="175" mass="19313">MLWEIDSNRSRVSFAIRVMSITTTRGSFGTLQGQLHIDEQTPANSWVEAEVDVASINTHNRMRDNHLRSNAFFAVKKYPTNAFKSTEVEHIGGSAYKVTGTLALLGTTKSITFDVTYNAQSSRVDAYANLTARATINREDLGWSMLVHSAADKTATIEIALVAVQKVDSAYPRLT</sequence>
<evidence type="ECO:0000313" key="4">
    <source>
        <dbReference type="Proteomes" id="UP000287224"/>
    </source>
</evidence>
<evidence type="ECO:0000259" key="2">
    <source>
        <dbReference type="SMART" id="SM00867"/>
    </source>
</evidence>
<comment type="similarity">
    <text evidence="1">Belongs to the UPF0312 family.</text>
</comment>
<dbReference type="AlphaFoldDB" id="A0A401ZT70"/>